<dbReference type="RefSeq" id="WP_319931325.1">
    <property type="nucleotide sequence ID" value="NZ_VCDN01000076.1"/>
</dbReference>
<comment type="caution">
    <text evidence="1">The sequence shown here is derived from an EMBL/GenBank/DDBJ whole genome shotgun (WGS) entry which is preliminary data.</text>
</comment>
<dbReference type="EMBL" id="VCDN01000076">
    <property type="protein sequence ID" value="MDX7988928.1"/>
    <property type="molecule type" value="Genomic_DNA"/>
</dbReference>
<name>A0ABU4SDP5_9GAMM</name>
<evidence type="ECO:0000313" key="1">
    <source>
        <dbReference type="EMBL" id="MDX7988928.1"/>
    </source>
</evidence>
<sequence length="68" mass="7626">MALTLTALSNFRSGYSSSVEAQLEDKILGITISIPEVWFHEIGESNFKKLTLEEIEKQAIQVLKENEG</sequence>
<protein>
    <submittedName>
        <fullName evidence="1">Uncharacterized protein</fullName>
    </submittedName>
</protein>
<evidence type="ECO:0000313" key="2">
    <source>
        <dbReference type="Proteomes" id="UP001271890"/>
    </source>
</evidence>
<proteinExistence type="predicted"/>
<organism evidence="1 2">
    <name type="scientific">Xenorhabdus santafensis</name>
    <dbReference type="NCBI Taxonomy" id="2582833"/>
    <lineage>
        <taxon>Bacteria</taxon>
        <taxon>Pseudomonadati</taxon>
        <taxon>Pseudomonadota</taxon>
        <taxon>Gammaproteobacteria</taxon>
        <taxon>Enterobacterales</taxon>
        <taxon>Morganellaceae</taxon>
        <taxon>Xenorhabdus</taxon>
    </lineage>
</organism>
<gene>
    <name evidence="1" type="ORF">FE392_16630</name>
</gene>
<accession>A0ABU4SDP5</accession>
<reference evidence="2" key="1">
    <citation type="journal article" date="2024" name="Toxins">
        <title>Genome Sequence Analysis of Native Xenorhabdus Strains Isolated from Entomopathogenic Nematodes in Argentina.</title>
        <authorList>
            <person name="Palma L."/>
            <person name="Frizzo L."/>
            <person name="Kaiser S."/>
            <person name="Berry C."/>
            <person name="Caballero P."/>
            <person name="Bode H.B."/>
            <person name="Del Valle E.E."/>
        </authorList>
    </citation>
    <scope>NUCLEOTIDE SEQUENCE [LARGE SCALE GENOMIC DNA]</scope>
    <source>
        <strain evidence="2">12</strain>
    </source>
</reference>
<dbReference type="Proteomes" id="UP001271890">
    <property type="component" value="Unassembled WGS sequence"/>
</dbReference>
<keyword evidence="2" id="KW-1185">Reference proteome</keyword>